<evidence type="ECO:0000256" key="12">
    <source>
        <dbReference type="ARBA" id="ARBA00023098"/>
    </source>
</evidence>
<dbReference type="AlphaFoldDB" id="A0ABD0YJJ8"/>
<evidence type="ECO:0000256" key="13">
    <source>
        <dbReference type="ARBA" id="ARBA00023136"/>
    </source>
</evidence>
<keyword evidence="9" id="KW-0460">Magnesium</keyword>
<comment type="pathway">
    <text evidence="3">Sphingolipid metabolism.</text>
</comment>
<evidence type="ECO:0000256" key="7">
    <source>
        <dbReference type="ARBA" id="ARBA00022723"/>
    </source>
</evidence>
<evidence type="ECO:0000256" key="2">
    <source>
        <dbReference type="ARBA" id="ARBA00004760"/>
    </source>
</evidence>
<evidence type="ECO:0000259" key="14">
    <source>
        <dbReference type="Pfam" id="PF03372"/>
    </source>
</evidence>
<keyword evidence="12" id="KW-0443">Lipid metabolism</keyword>
<dbReference type="Gene3D" id="3.60.10.10">
    <property type="entry name" value="Endonuclease/exonuclease/phosphatase"/>
    <property type="match status" value="1"/>
</dbReference>
<dbReference type="PANTHER" id="PTHR16320">
    <property type="entry name" value="SPHINGOMYELINASE FAMILY MEMBER"/>
    <property type="match status" value="1"/>
</dbReference>
<keyword evidence="8" id="KW-0378">Hydrolase</keyword>
<keyword evidence="11" id="KW-1133">Transmembrane helix</keyword>
<evidence type="ECO:0000256" key="11">
    <source>
        <dbReference type="ARBA" id="ARBA00022989"/>
    </source>
</evidence>
<sequence>MCFAKDKMDRVEAIGCHLAQADYDIVCLQEVWCMDDYKSLVNYTKSNMPYSYYFYSGLNGSGLCVLSRWPIVETLFFKWPLNGYFYMVHHADWFGGKGVGLLQIDVAGYLVNIYTTHTHAQYKPGDDDNYLGHRLAQSLDTALLIRRTCRDADIAILAGDLNSIPSQLCMKTIAHVAKLIDSYEHHDEESGCGTYGPSRNSYSRGLGEDGGPIGDRIDYIMYRPGVDVLAEVESYTFPLEKQVPGREFSYSDHEAIAVTLKLSPATSNSTILF</sequence>
<organism evidence="15 16">
    <name type="scientific">Ranatra chinensis</name>
    <dbReference type="NCBI Taxonomy" id="642074"/>
    <lineage>
        <taxon>Eukaryota</taxon>
        <taxon>Metazoa</taxon>
        <taxon>Ecdysozoa</taxon>
        <taxon>Arthropoda</taxon>
        <taxon>Hexapoda</taxon>
        <taxon>Insecta</taxon>
        <taxon>Pterygota</taxon>
        <taxon>Neoptera</taxon>
        <taxon>Paraneoptera</taxon>
        <taxon>Hemiptera</taxon>
        <taxon>Heteroptera</taxon>
        <taxon>Panheteroptera</taxon>
        <taxon>Nepomorpha</taxon>
        <taxon>Nepidae</taxon>
        <taxon>Ranatrinae</taxon>
        <taxon>Ranatra</taxon>
    </lineage>
</organism>
<feature type="domain" description="Endonuclease/exonuclease/phosphatase" evidence="14">
    <location>
        <begin position="18"/>
        <end position="253"/>
    </location>
</feature>
<evidence type="ECO:0000256" key="8">
    <source>
        <dbReference type="ARBA" id="ARBA00022801"/>
    </source>
</evidence>
<dbReference type="EMBL" id="JBFDAA010000006">
    <property type="protein sequence ID" value="KAL1131450.1"/>
    <property type="molecule type" value="Genomic_DNA"/>
</dbReference>
<comment type="pathway">
    <text evidence="2">Lipid metabolism; sphingolipid metabolism.</text>
</comment>
<dbReference type="EC" id="3.1.4.12" evidence="5"/>
<comment type="subcellular location">
    <subcellularLocation>
        <location evidence="1">Membrane</location>
        <topology evidence="1">Multi-pass membrane protein</topology>
    </subcellularLocation>
</comment>
<reference evidence="15 16" key="1">
    <citation type="submission" date="2024-07" db="EMBL/GenBank/DDBJ databases">
        <title>Chromosome-level genome assembly of the water stick insect Ranatra chinensis (Heteroptera: Nepidae).</title>
        <authorList>
            <person name="Liu X."/>
        </authorList>
    </citation>
    <scope>NUCLEOTIDE SEQUENCE [LARGE SCALE GENOMIC DNA]</scope>
    <source>
        <strain evidence="15">Cailab_2021Rc</strain>
        <tissue evidence="15">Muscle</tissue>
    </source>
</reference>
<keyword evidence="16" id="KW-1185">Reference proteome</keyword>
<dbReference type="PANTHER" id="PTHR16320:SF24">
    <property type="entry name" value="PHOSPHODIESTERASE, PUTATIVE-RELATED"/>
    <property type="match status" value="1"/>
</dbReference>
<keyword evidence="10" id="KW-0746">Sphingolipid metabolism</keyword>
<protein>
    <recommendedName>
        <fullName evidence="5">sphingomyelin phosphodiesterase</fullName>
        <ecNumber evidence="5">3.1.4.12</ecNumber>
    </recommendedName>
</protein>
<name>A0ABD0YJJ8_9HEMI</name>
<gene>
    <name evidence="15" type="ORF">AAG570_011067</name>
</gene>
<dbReference type="InterPro" id="IPR038772">
    <property type="entry name" value="Sph/SMPD2-like"/>
</dbReference>
<keyword evidence="6" id="KW-0812">Transmembrane</keyword>
<evidence type="ECO:0000256" key="4">
    <source>
        <dbReference type="ARBA" id="ARBA00006335"/>
    </source>
</evidence>
<dbReference type="GO" id="GO:0016020">
    <property type="term" value="C:membrane"/>
    <property type="evidence" value="ECO:0007669"/>
    <property type="project" value="UniProtKB-SubCell"/>
</dbReference>
<evidence type="ECO:0000256" key="9">
    <source>
        <dbReference type="ARBA" id="ARBA00022842"/>
    </source>
</evidence>
<keyword evidence="13" id="KW-0472">Membrane</keyword>
<comment type="similarity">
    <text evidence="4">Belongs to the neutral sphingomyelinase family.</text>
</comment>
<dbReference type="GO" id="GO:0046872">
    <property type="term" value="F:metal ion binding"/>
    <property type="evidence" value="ECO:0007669"/>
    <property type="project" value="UniProtKB-KW"/>
</dbReference>
<comment type="caution">
    <text evidence="15">The sequence shown here is derived from an EMBL/GenBank/DDBJ whole genome shotgun (WGS) entry which is preliminary data.</text>
</comment>
<evidence type="ECO:0000256" key="1">
    <source>
        <dbReference type="ARBA" id="ARBA00004141"/>
    </source>
</evidence>
<accession>A0ABD0YJJ8</accession>
<evidence type="ECO:0000256" key="3">
    <source>
        <dbReference type="ARBA" id="ARBA00004991"/>
    </source>
</evidence>
<evidence type="ECO:0000256" key="6">
    <source>
        <dbReference type="ARBA" id="ARBA00022692"/>
    </source>
</evidence>
<dbReference type="Pfam" id="PF03372">
    <property type="entry name" value="Exo_endo_phos"/>
    <property type="match status" value="1"/>
</dbReference>
<evidence type="ECO:0000256" key="10">
    <source>
        <dbReference type="ARBA" id="ARBA00022919"/>
    </source>
</evidence>
<dbReference type="InterPro" id="IPR005135">
    <property type="entry name" value="Endo/exonuclease/phosphatase"/>
</dbReference>
<dbReference type="Proteomes" id="UP001558652">
    <property type="component" value="Unassembled WGS sequence"/>
</dbReference>
<evidence type="ECO:0000313" key="15">
    <source>
        <dbReference type="EMBL" id="KAL1131450.1"/>
    </source>
</evidence>
<keyword evidence="7" id="KW-0479">Metal-binding</keyword>
<evidence type="ECO:0000313" key="16">
    <source>
        <dbReference type="Proteomes" id="UP001558652"/>
    </source>
</evidence>
<dbReference type="InterPro" id="IPR036691">
    <property type="entry name" value="Endo/exonu/phosph_ase_sf"/>
</dbReference>
<evidence type="ECO:0000256" key="5">
    <source>
        <dbReference type="ARBA" id="ARBA00012369"/>
    </source>
</evidence>
<dbReference type="GO" id="GO:0006665">
    <property type="term" value="P:sphingolipid metabolic process"/>
    <property type="evidence" value="ECO:0007669"/>
    <property type="project" value="UniProtKB-KW"/>
</dbReference>
<dbReference type="GO" id="GO:0004767">
    <property type="term" value="F:sphingomyelin phosphodiesterase activity"/>
    <property type="evidence" value="ECO:0007669"/>
    <property type="project" value="UniProtKB-EC"/>
</dbReference>
<proteinExistence type="inferred from homology"/>
<dbReference type="SUPFAM" id="SSF56219">
    <property type="entry name" value="DNase I-like"/>
    <property type="match status" value="1"/>
</dbReference>